<reference evidence="1 2" key="1">
    <citation type="submission" date="2018-01" db="EMBL/GenBank/DDBJ databases">
        <title>Saezia sanguinis gen. nov., sp. nov., in the order Burkholderiales isolated from human blood.</title>
        <authorList>
            <person name="Medina-Pascual M.J."/>
            <person name="Valdezate S."/>
            <person name="Monzon S."/>
            <person name="Cuesta I."/>
            <person name="Carrasco G."/>
            <person name="Villalon P."/>
            <person name="Saez-Nieto J.A."/>
        </authorList>
    </citation>
    <scope>NUCLEOTIDE SEQUENCE [LARGE SCALE GENOMIC DNA]</scope>
    <source>
        <strain evidence="1 2">CNM695-12</strain>
    </source>
</reference>
<dbReference type="AlphaFoldDB" id="A0A433SFC7"/>
<sequence length="40" mass="4482">MAIGGFSQISVECKEELTLGVSNNYGPLWTYVEMKVAEWT</sequence>
<dbReference type="EMBL" id="PQSP01000002">
    <property type="protein sequence ID" value="RUS67451.1"/>
    <property type="molecule type" value="Genomic_DNA"/>
</dbReference>
<name>A0A433SFC7_9BURK</name>
<evidence type="ECO:0000313" key="2">
    <source>
        <dbReference type="Proteomes" id="UP000286947"/>
    </source>
</evidence>
<evidence type="ECO:0000313" key="1">
    <source>
        <dbReference type="EMBL" id="RUS67451.1"/>
    </source>
</evidence>
<comment type="caution">
    <text evidence="1">The sequence shown here is derived from an EMBL/GenBank/DDBJ whole genome shotgun (WGS) entry which is preliminary data.</text>
</comment>
<proteinExistence type="predicted"/>
<gene>
    <name evidence="1" type="ORF">CUZ56_01396</name>
</gene>
<organism evidence="1 2">
    <name type="scientific">Saezia sanguinis</name>
    <dbReference type="NCBI Taxonomy" id="1965230"/>
    <lineage>
        <taxon>Bacteria</taxon>
        <taxon>Pseudomonadati</taxon>
        <taxon>Pseudomonadota</taxon>
        <taxon>Betaproteobacteria</taxon>
        <taxon>Burkholderiales</taxon>
        <taxon>Saeziaceae</taxon>
        <taxon>Saezia</taxon>
    </lineage>
</organism>
<dbReference type="Proteomes" id="UP000286947">
    <property type="component" value="Unassembled WGS sequence"/>
</dbReference>
<protein>
    <submittedName>
        <fullName evidence="1">Uncharacterized protein</fullName>
    </submittedName>
</protein>
<keyword evidence="2" id="KW-1185">Reference proteome</keyword>
<accession>A0A433SFC7</accession>